<dbReference type="PANTHER" id="PTHR14038">
    <property type="entry name" value="BAT2 HLA-B-ASSOCIATED TRANSCRIPT 2"/>
    <property type="match status" value="1"/>
</dbReference>
<name>A0ABQ7SLJ2_PHRPL</name>
<dbReference type="Proteomes" id="UP000826234">
    <property type="component" value="Unassembled WGS sequence"/>
</dbReference>
<feature type="compositionally biased region" description="Low complexity" evidence="1">
    <location>
        <begin position="41"/>
        <end position="56"/>
    </location>
</feature>
<protein>
    <submittedName>
        <fullName evidence="2">Uncharacterized protein</fullName>
    </submittedName>
</protein>
<keyword evidence="3" id="KW-1185">Reference proteome</keyword>
<evidence type="ECO:0000313" key="3">
    <source>
        <dbReference type="Proteomes" id="UP000826234"/>
    </source>
</evidence>
<proteinExistence type="predicted"/>
<organism evidence="2 3">
    <name type="scientific">Phrynosoma platyrhinos</name>
    <name type="common">Desert horned lizard</name>
    <dbReference type="NCBI Taxonomy" id="52577"/>
    <lineage>
        <taxon>Eukaryota</taxon>
        <taxon>Metazoa</taxon>
        <taxon>Chordata</taxon>
        <taxon>Craniata</taxon>
        <taxon>Vertebrata</taxon>
        <taxon>Euteleostomi</taxon>
        <taxon>Lepidosauria</taxon>
        <taxon>Squamata</taxon>
        <taxon>Bifurcata</taxon>
        <taxon>Unidentata</taxon>
        <taxon>Episquamata</taxon>
        <taxon>Toxicofera</taxon>
        <taxon>Iguania</taxon>
        <taxon>Phrynosomatidae</taxon>
        <taxon>Phrynosomatinae</taxon>
        <taxon>Phrynosoma</taxon>
    </lineage>
</organism>
<evidence type="ECO:0000313" key="2">
    <source>
        <dbReference type="EMBL" id="KAH0618222.1"/>
    </source>
</evidence>
<comment type="caution">
    <text evidence="2">The sequence shown here is derived from an EMBL/GenBank/DDBJ whole genome shotgun (WGS) entry which is preliminary data.</text>
</comment>
<gene>
    <name evidence="2" type="ORF">JD844_017232</name>
</gene>
<dbReference type="EMBL" id="JAIPUX010005289">
    <property type="protein sequence ID" value="KAH0618222.1"/>
    <property type="molecule type" value="Genomic_DNA"/>
</dbReference>
<feature type="region of interest" description="Disordered" evidence="1">
    <location>
        <begin position="1"/>
        <end position="56"/>
    </location>
</feature>
<dbReference type="PANTHER" id="PTHR14038:SF6">
    <property type="entry name" value="PROTEIN PRRC2C"/>
    <property type="match status" value="1"/>
</dbReference>
<dbReference type="InterPro" id="IPR033184">
    <property type="entry name" value="PRRC2"/>
</dbReference>
<evidence type="ECO:0000256" key="1">
    <source>
        <dbReference type="SAM" id="MobiDB-lite"/>
    </source>
</evidence>
<sequence>MESARKAWENSPNVTEKNSAVTSTASPVTGGNSSGSGGGDSINSSGPTSGTYSSFSSASMPSIPVASVTPTTSLSAQIPAFYVDTSHLFNTQHARLAPPSLAQQQGFQPGLSQPTSVQQIPIPIYAPLQGQHQAQLGLGAAPAVSQAQELFNSPLQPYRSQQAFMQSGLSQPSPVVLSGTALHNFPAVQHQELAKAQTSLAFQQTSNTQPIPILYEHQIGQPSGLGGSQLIDTHLLQVREPDFSKVTLKLVPVPSMYIV</sequence>
<accession>A0ABQ7SLJ2</accession>
<reference evidence="2 3" key="1">
    <citation type="journal article" date="2022" name="Gigascience">
        <title>A chromosome-level genome assembly and annotation of the desert horned lizard, Phrynosoma platyrhinos, provides insight into chromosomal rearrangements among reptiles.</title>
        <authorList>
            <person name="Koochekian N."/>
            <person name="Ascanio A."/>
            <person name="Farleigh K."/>
            <person name="Card D.C."/>
            <person name="Schield D.R."/>
            <person name="Castoe T.A."/>
            <person name="Jezkova T."/>
        </authorList>
    </citation>
    <scope>NUCLEOTIDE SEQUENCE [LARGE SCALE GENOMIC DNA]</scope>
    <source>
        <strain evidence="2">NK-2021</strain>
    </source>
</reference>
<feature type="compositionally biased region" description="Polar residues" evidence="1">
    <location>
        <begin position="10"/>
        <end position="29"/>
    </location>
</feature>